<organism evidence="1 2">
    <name type="scientific">Calycina marina</name>
    <dbReference type="NCBI Taxonomy" id="1763456"/>
    <lineage>
        <taxon>Eukaryota</taxon>
        <taxon>Fungi</taxon>
        <taxon>Dikarya</taxon>
        <taxon>Ascomycota</taxon>
        <taxon>Pezizomycotina</taxon>
        <taxon>Leotiomycetes</taxon>
        <taxon>Helotiales</taxon>
        <taxon>Pezizellaceae</taxon>
        <taxon>Calycina</taxon>
    </lineage>
</organism>
<name>A0A9P7Z9X5_9HELO</name>
<dbReference type="OrthoDB" id="2013972at2759"/>
<sequence>MLSCFTAASAVLQQAFNKLNEGGWLEIQDGLGFLFGQDESFKGTALQRWIQLAIHGRNHALLLAVQETCAECN</sequence>
<evidence type="ECO:0000313" key="1">
    <source>
        <dbReference type="EMBL" id="KAG9248002.1"/>
    </source>
</evidence>
<keyword evidence="2" id="KW-1185">Reference proteome</keyword>
<accession>A0A9P7Z9X5</accession>
<dbReference type="EMBL" id="MU253758">
    <property type="protein sequence ID" value="KAG9248002.1"/>
    <property type="molecule type" value="Genomic_DNA"/>
</dbReference>
<proteinExistence type="predicted"/>
<gene>
    <name evidence="1" type="ORF">BJ878DRAFT_106316</name>
</gene>
<dbReference type="AlphaFoldDB" id="A0A9P7Z9X5"/>
<dbReference type="Proteomes" id="UP000887226">
    <property type="component" value="Unassembled WGS sequence"/>
</dbReference>
<evidence type="ECO:0000313" key="2">
    <source>
        <dbReference type="Proteomes" id="UP000887226"/>
    </source>
</evidence>
<reference evidence="1" key="1">
    <citation type="journal article" date="2021" name="IMA Fungus">
        <title>Genomic characterization of three marine fungi, including Emericellopsis atlantica sp. nov. with signatures of a generalist lifestyle and marine biomass degradation.</title>
        <authorList>
            <person name="Hagestad O.C."/>
            <person name="Hou L."/>
            <person name="Andersen J.H."/>
            <person name="Hansen E.H."/>
            <person name="Altermark B."/>
            <person name="Li C."/>
            <person name="Kuhnert E."/>
            <person name="Cox R.J."/>
            <person name="Crous P.W."/>
            <person name="Spatafora J.W."/>
            <person name="Lail K."/>
            <person name="Amirebrahimi M."/>
            <person name="Lipzen A."/>
            <person name="Pangilinan J."/>
            <person name="Andreopoulos W."/>
            <person name="Hayes R.D."/>
            <person name="Ng V."/>
            <person name="Grigoriev I.V."/>
            <person name="Jackson S.A."/>
            <person name="Sutton T.D.S."/>
            <person name="Dobson A.D.W."/>
            <person name="Rama T."/>
        </authorList>
    </citation>
    <scope>NUCLEOTIDE SEQUENCE</scope>
    <source>
        <strain evidence="1">TRa3180A</strain>
    </source>
</reference>
<protein>
    <submittedName>
        <fullName evidence="1">Uncharacterized protein</fullName>
    </submittedName>
</protein>
<comment type="caution">
    <text evidence="1">The sequence shown here is derived from an EMBL/GenBank/DDBJ whole genome shotgun (WGS) entry which is preliminary data.</text>
</comment>